<dbReference type="InterPro" id="IPR037171">
    <property type="entry name" value="NagB/RpiA_transferase-like"/>
</dbReference>
<dbReference type="EMBL" id="QFYQ01000001">
    <property type="protein sequence ID" value="RAK53813.1"/>
    <property type="molecule type" value="Genomic_DNA"/>
</dbReference>
<comment type="similarity">
    <text evidence="4 7">Belongs to the glucosamine/galactosamine-6-phosphate isomerase family. 6-phosphogluconolactonase subfamily.</text>
</comment>
<comment type="caution">
    <text evidence="9">The sequence shown here is derived from an EMBL/GenBank/DDBJ whole genome shotgun (WGS) entry which is preliminary data.</text>
</comment>
<dbReference type="UniPathway" id="UPA00115">
    <property type="reaction ID" value="UER00409"/>
</dbReference>
<dbReference type="Gene3D" id="3.40.50.1360">
    <property type="match status" value="1"/>
</dbReference>
<dbReference type="OrthoDB" id="9810967at2"/>
<dbReference type="InterPro" id="IPR005900">
    <property type="entry name" value="6-phosphogluconolactonase_DevB"/>
</dbReference>
<evidence type="ECO:0000256" key="5">
    <source>
        <dbReference type="ARBA" id="ARBA00013198"/>
    </source>
</evidence>
<evidence type="ECO:0000256" key="4">
    <source>
        <dbReference type="ARBA" id="ARBA00010662"/>
    </source>
</evidence>
<evidence type="ECO:0000256" key="7">
    <source>
        <dbReference type="RuleBase" id="RU365095"/>
    </source>
</evidence>
<organism evidence="9 10">
    <name type="scientific">Phenylobacterium soli</name>
    <dbReference type="NCBI Taxonomy" id="2170551"/>
    <lineage>
        <taxon>Bacteria</taxon>
        <taxon>Pseudomonadati</taxon>
        <taxon>Pseudomonadota</taxon>
        <taxon>Alphaproteobacteria</taxon>
        <taxon>Caulobacterales</taxon>
        <taxon>Caulobacteraceae</taxon>
        <taxon>Phenylobacterium</taxon>
    </lineage>
</organism>
<protein>
    <recommendedName>
        <fullName evidence="6 7">6-phosphogluconolactonase</fullName>
        <shortName evidence="7">6PGL</shortName>
        <ecNumber evidence="5 7">3.1.1.31</ecNumber>
    </recommendedName>
</protein>
<name>A0A328AG18_9CAUL</name>
<dbReference type="InterPro" id="IPR039104">
    <property type="entry name" value="6PGL"/>
</dbReference>
<evidence type="ECO:0000313" key="10">
    <source>
        <dbReference type="Proteomes" id="UP000249254"/>
    </source>
</evidence>
<dbReference type="PANTHER" id="PTHR11054">
    <property type="entry name" value="6-PHOSPHOGLUCONOLACTONASE"/>
    <property type="match status" value="1"/>
</dbReference>
<dbReference type="NCBIfam" id="TIGR01198">
    <property type="entry name" value="pgl"/>
    <property type="match status" value="1"/>
</dbReference>
<evidence type="ECO:0000313" key="9">
    <source>
        <dbReference type="EMBL" id="RAK53813.1"/>
    </source>
</evidence>
<dbReference type="SUPFAM" id="SSF100950">
    <property type="entry name" value="NagB/RpiA/CoA transferase-like"/>
    <property type="match status" value="1"/>
</dbReference>
<dbReference type="RefSeq" id="WP_111527564.1">
    <property type="nucleotide sequence ID" value="NZ_JBHRSG010000002.1"/>
</dbReference>
<dbReference type="GO" id="GO:0017057">
    <property type="term" value="F:6-phosphogluconolactonase activity"/>
    <property type="evidence" value="ECO:0007669"/>
    <property type="project" value="UniProtKB-UniRule"/>
</dbReference>
<evidence type="ECO:0000256" key="3">
    <source>
        <dbReference type="ARBA" id="ARBA00004961"/>
    </source>
</evidence>
<evidence type="ECO:0000256" key="6">
    <source>
        <dbReference type="ARBA" id="ARBA00020337"/>
    </source>
</evidence>
<dbReference type="CDD" id="cd01400">
    <property type="entry name" value="6PGL"/>
    <property type="match status" value="1"/>
</dbReference>
<dbReference type="GO" id="GO:0006098">
    <property type="term" value="P:pentose-phosphate shunt"/>
    <property type="evidence" value="ECO:0007669"/>
    <property type="project" value="UniProtKB-UniPathway"/>
</dbReference>
<evidence type="ECO:0000256" key="1">
    <source>
        <dbReference type="ARBA" id="ARBA00000832"/>
    </source>
</evidence>
<dbReference type="Proteomes" id="UP000249254">
    <property type="component" value="Unassembled WGS sequence"/>
</dbReference>
<sequence length="225" mass="23423">MIETFATGSALAEAAAYGLARALADGLKTRGRACLVATGGRSPGPVYERLRVTPGLDWARVVVTLSDERCVAAEAPEANARLVRERLLAEAAAKAHFVPLWPKPEPAVVEGLLPFDAVMLGMGEDGHIASLLPGDPALPRHLDPAGAALVVDVPPGLGAPPLARVSLTLRALLASRAIFLLIAGEAKREVAARALAGEDLPVRAILDQSEVPVRVLWSPSPKGPS</sequence>
<reference evidence="10" key="1">
    <citation type="submission" date="2018-05" db="EMBL/GenBank/DDBJ databases">
        <authorList>
            <person name="Li X."/>
        </authorList>
    </citation>
    <scope>NUCLEOTIDE SEQUENCE [LARGE SCALE GENOMIC DNA]</scope>
    <source>
        <strain evidence="10">LX32</strain>
    </source>
</reference>
<dbReference type="Pfam" id="PF01182">
    <property type="entry name" value="Glucosamine_iso"/>
    <property type="match status" value="1"/>
</dbReference>
<dbReference type="EC" id="3.1.1.31" evidence="5 7"/>
<comment type="function">
    <text evidence="2 7">Hydrolysis of 6-phosphogluconolactone to 6-phosphogluconate.</text>
</comment>
<comment type="catalytic activity">
    <reaction evidence="1 7">
        <text>6-phospho-D-glucono-1,5-lactone + H2O = 6-phospho-D-gluconate + H(+)</text>
        <dbReference type="Rhea" id="RHEA:12556"/>
        <dbReference type="ChEBI" id="CHEBI:15377"/>
        <dbReference type="ChEBI" id="CHEBI:15378"/>
        <dbReference type="ChEBI" id="CHEBI:57955"/>
        <dbReference type="ChEBI" id="CHEBI:58759"/>
        <dbReference type="EC" id="3.1.1.31"/>
    </reaction>
</comment>
<dbReference type="AlphaFoldDB" id="A0A328AG18"/>
<evidence type="ECO:0000256" key="2">
    <source>
        <dbReference type="ARBA" id="ARBA00002681"/>
    </source>
</evidence>
<dbReference type="GO" id="GO:0005975">
    <property type="term" value="P:carbohydrate metabolic process"/>
    <property type="evidence" value="ECO:0007669"/>
    <property type="project" value="UniProtKB-UniRule"/>
</dbReference>
<gene>
    <name evidence="7 9" type="primary">pgl</name>
    <name evidence="9" type="ORF">DJ017_04350</name>
</gene>
<keyword evidence="10" id="KW-1185">Reference proteome</keyword>
<keyword evidence="7 9" id="KW-0378">Hydrolase</keyword>
<dbReference type="PANTHER" id="PTHR11054:SF0">
    <property type="entry name" value="6-PHOSPHOGLUCONOLACTONASE"/>
    <property type="match status" value="1"/>
</dbReference>
<accession>A0A328AG18</accession>
<proteinExistence type="inferred from homology"/>
<dbReference type="InterPro" id="IPR006148">
    <property type="entry name" value="Glc/Gal-6P_isomerase"/>
</dbReference>
<evidence type="ECO:0000259" key="8">
    <source>
        <dbReference type="Pfam" id="PF01182"/>
    </source>
</evidence>
<feature type="domain" description="Glucosamine/galactosamine-6-phosphate isomerase" evidence="8">
    <location>
        <begin position="8"/>
        <end position="209"/>
    </location>
</feature>
<comment type="pathway">
    <text evidence="3 7">Carbohydrate degradation; pentose phosphate pathway; D-ribulose 5-phosphate from D-glucose 6-phosphate (oxidative stage): step 2/3.</text>
</comment>